<evidence type="ECO:0000256" key="5">
    <source>
        <dbReference type="ARBA" id="ARBA00022884"/>
    </source>
</evidence>
<evidence type="ECO:0000313" key="9">
    <source>
        <dbReference type="Proteomes" id="UP001161325"/>
    </source>
</evidence>
<gene>
    <name evidence="8" type="ORF">rosag_13500</name>
</gene>
<name>A0AA37V275_9BACT</name>
<dbReference type="Pfam" id="PF25045">
    <property type="entry name" value="vWA_Ro60"/>
    <property type="match status" value="1"/>
</dbReference>
<dbReference type="PROSITE" id="PS50988">
    <property type="entry name" value="TROVE"/>
    <property type="match status" value="1"/>
</dbReference>
<dbReference type="SUPFAM" id="SSF140864">
    <property type="entry name" value="TROVE domain-like"/>
    <property type="match status" value="1"/>
</dbReference>
<dbReference type="Gene3D" id="3.40.50.410">
    <property type="entry name" value="von Willebrand factor, type A domain"/>
    <property type="match status" value="2"/>
</dbReference>
<dbReference type="PANTHER" id="PTHR14202:SF0">
    <property type="entry name" value="RNA-BINDING PROTEIN RO60"/>
    <property type="match status" value="1"/>
</dbReference>
<evidence type="ECO:0000256" key="6">
    <source>
        <dbReference type="ARBA" id="ARBA00023274"/>
    </source>
</evidence>
<dbReference type="Proteomes" id="UP001161325">
    <property type="component" value="Unassembled WGS sequence"/>
</dbReference>
<dbReference type="Pfam" id="PF05731">
    <property type="entry name" value="TROVE"/>
    <property type="match status" value="1"/>
</dbReference>
<dbReference type="GO" id="GO:0046872">
    <property type="term" value="F:metal ion binding"/>
    <property type="evidence" value="ECO:0007669"/>
    <property type="project" value="UniProtKB-KW"/>
</dbReference>
<dbReference type="RefSeq" id="WP_284349281.1">
    <property type="nucleotide sequence ID" value="NZ_BRXS01000002.1"/>
</dbReference>
<sequence length="556" mass="59565">MFDFTQHVATRLRRLASGVAGTTPQAEPIPGSTQVPNSAGGFAWAVDQWTRLDRFLILGSEGGTFHVGERALTRESATAALACIAEDGPRAVARVVEISAAGRAARNDPALFVLALAAAADDVETRAAALAALPRVARTGTHLFHFLQYLKAFRGWGRGVRTAVGRWYTQRGARDLAYQVMKYQARDGWSHRDALRLAHPAPPSATHDLLFRYAVKGWADASTRRENVETDVVERIEAMHAIRTMTPADAARVIRIYGLTREMVPTELLTDAVVWAALLEGMPLTALVRNLGVMSRVGLLAPESDATRAVVARLGDVEAIRRARVHPMALLAASKTYAQGHGMRSAGRWVPVPAIVDALDAAFYLAFGNVPSTGKRLMLALDVSGSMAAPVHGLPYLSCREASAAMALVTVATEPSCRTVAFTNGTYPSLHSAIGYNTGLTPLALSARQRLDDVVARTAALPFGGTDCALPMIEARKHRWAVDAFVVYTDSETWAGAVHPAQALRAYRERMGIAAKLVVVAMASNGFSIADPDDAGMLDVVGFDTATPHVIADFVA</sequence>
<reference evidence="8" key="1">
    <citation type="submission" date="2022-08" db="EMBL/GenBank/DDBJ databases">
        <title>Draft genome sequencing of Roseisolibacter agri AW1220.</title>
        <authorList>
            <person name="Tobiishi Y."/>
            <person name="Tonouchi A."/>
        </authorList>
    </citation>
    <scope>NUCLEOTIDE SEQUENCE</scope>
    <source>
        <strain evidence="8">AW1220</strain>
    </source>
</reference>
<comment type="subcellular location">
    <subcellularLocation>
        <location evidence="1">Cytoplasm</location>
    </subcellularLocation>
</comment>
<evidence type="ECO:0000256" key="4">
    <source>
        <dbReference type="ARBA" id="ARBA00022723"/>
    </source>
</evidence>
<dbReference type="InterPro" id="IPR040322">
    <property type="entry name" value="TROVE2"/>
</dbReference>
<protein>
    <submittedName>
        <fullName evidence="8">RNA-binding protein</fullName>
    </submittedName>
</protein>
<dbReference type="InterPro" id="IPR036465">
    <property type="entry name" value="vWFA_dom_sf"/>
</dbReference>
<feature type="domain" description="TROVE" evidence="7">
    <location>
        <begin position="35"/>
        <end position="375"/>
    </location>
</feature>
<dbReference type="GO" id="GO:1990904">
    <property type="term" value="C:ribonucleoprotein complex"/>
    <property type="evidence" value="ECO:0007669"/>
    <property type="project" value="UniProtKB-KW"/>
</dbReference>
<keyword evidence="9" id="KW-1185">Reference proteome</keyword>
<evidence type="ECO:0000313" key="8">
    <source>
        <dbReference type="EMBL" id="GLC24837.1"/>
    </source>
</evidence>
<comment type="similarity">
    <text evidence="2">Belongs to the Ro 60 kDa family.</text>
</comment>
<dbReference type="EMBL" id="BRXS01000002">
    <property type="protein sequence ID" value="GLC24837.1"/>
    <property type="molecule type" value="Genomic_DNA"/>
</dbReference>
<keyword evidence="3" id="KW-0963">Cytoplasm</keyword>
<dbReference type="PANTHER" id="PTHR14202">
    <property type="entry name" value="60 KDA RIBONUCLEOPROTEIN SSA/RO"/>
    <property type="match status" value="1"/>
</dbReference>
<evidence type="ECO:0000256" key="1">
    <source>
        <dbReference type="ARBA" id="ARBA00004496"/>
    </source>
</evidence>
<dbReference type="AlphaFoldDB" id="A0AA37V275"/>
<evidence type="ECO:0000256" key="3">
    <source>
        <dbReference type="ARBA" id="ARBA00022490"/>
    </source>
</evidence>
<accession>A0AA37V275</accession>
<dbReference type="GO" id="GO:0005737">
    <property type="term" value="C:cytoplasm"/>
    <property type="evidence" value="ECO:0007669"/>
    <property type="project" value="UniProtKB-SubCell"/>
</dbReference>
<keyword evidence="4" id="KW-0479">Metal-binding</keyword>
<organism evidence="8 9">
    <name type="scientific">Roseisolibacter agri</name>
    <dbReference type="NCBI Taxonomy" id="2014610"/>
    <lineage>
        <taxon>Bacteria</taxon>
        <taxon>Pseudomonadati</taxon>
        <taxon>Gemmatimonadota</taxon>
        <taxon>Gemmatimonadia</taxon>
        <taxon>Gemmatimonadales</taxon>
        <taxon>Gemmatimonadaceae</taxon>
        <taxon>Roseisolibacter</taxon>
    </lineage>
</organism>
<dbReference type="GO" id="GO:0003723">
    <property type="term" value="F:RNA binding"/>
    <property type="evidence" value="ECO:0007669"/>
    <property type="project" value="UniProtKB-KW"/>
</dbReference>
<dbReference type="SUPFAM" id="SSF53300">
    <property type="entry name" value="vWA-like"/>
    <property type="match status" value="1"/>
</dbReference>
<proteinExistence type="inferred from homology"/>
<dbReference type="InterPro" id="IPR056800">
    <property type="entry name" value="vWA_Ro60"/>
</dbReference>
<dbReference type="InterPro" id="IPR037214">
    <property type="entry name" value="TROVE_dom_sf"/>
</dbReference>
<evidence type="ECO:0000256" key="2">
    <source>
        <dbReference type="ARBA" id="ARBA00007814"/>
    </source>
</evidence>
<keyword evidence="6" id="KW-0687">Ribonucleoprotein</keyword>
<dbReference type="InterPro" id="IPR008858">
    <property type="entry name" value="TROVE_dom"/>
</dbReference>
<keyword evidence="5" id="KW-0694">RNA-binding</keyword>
<evidence type="ECO:0000259" key="7">
    <source>
        <dbReference type="PROSITE" id="PS50988"/>
    </source>
</evidence>
<comment type="caution">
    <text evidence="8">The sequence shown here is derived from an EMBL/GenBank/DDBJ whole genome shotgun (WGS) entry which is preliminary data.</text>
</comment>